<comment type="caution">
    <text evidence="2">The sequence shown here is derived from an EMBL/GenBank/DDBJ whole genome shotgun (WGS) entry which is preliminary data.</text>
</comment>
<evidence type="ECO:0000313" key="2">
    <source>
        <dbReference type="EMBL" id="MED6240893.1"/>
    </source>
</evidence>
<dbReference type="EMBL" id="JAHUTI010027878">
    <property type="protein sequence ID" value="MED6240893.1"/>
    <property type="molecule type" value="Genomic_DNA"/>
</dbReference>
<evidence type="ECO:0008006" key="4">
    <source>
        <dbReference type="Google" id="ProtNLM"/>
    </source>
</evidence>
<gene>
    <name evidence="2" type="ORF">ATANTOWER_030505</name>
</gene>
<accession>A0ABU7ASI7</accession>
<dbReference type="Proteomes" id="UP001345963">
    <property type="component" value="Unassembled WGS sequence"/>
</dbReference>
<keyword evidence="1" id="KW-0175">Coiled coil</keyword>
<protein>
    <recommendedName>
        <fullName evidence="4">Transposase</fullName>
    </recommendedName>
</protein>
<reference evidence="2 3" key="1">
    <citation type="submission" date="2021-07" db="EMBL/GenBank/DDBJ databases">
        <authorList>
            <person name="Palmer J.M."/>
        </authorList>
    </citation>
    <scope>NUCLEOTIDE SEQUENCE [LARGE SCALE GENOMIC DNA]</scope>
    <source>
        <strain evidence="2 3">AT_MEX2019</strain>
        <tissue evidence="2">Muscle</tissue>
    </source>
</reference>
<organism evidence="2 3">
    <name type="scientific">Ataeniobius toweri</name>
    <dbReference type="NCBI Taxonomy" id="208326"/>
    <lineage>
        <taxon>Eukaryota</taxon>
        <taxon>Metazoa</taxon>
        <taxon>Chordata</taxon>
        <taxon>Craniata</taxon>
        <taxon>Vertebrata</taxon>
        <taxon>Euteleostomi</taxon>
        <taxon>Actinopterygii</taxon>
        <taxon>Neopterygii</taxon>
        <taxon>Teleostei</taxon>
        <taxon>Neoteleostei</taxon>
        <taxon>Acanthomorphata</taxon>
        <taxon>Ovalentaria</taxon>
        <taxon>Atherinomorphae</taxon>
        <taxon>Cyprinodontiformes</taxon>
        <taxon>Goodeidae</taxon>
        <taxon>Ataeniobius</taxon>
    </lineage>
</organism>
<evidence type="ECO:0000313" key="3">
    <source>
        <dbReference type="Proteomes" id="UP001345963"/>
    </source>
</evidence>
<keyword evidence="3" id="KW-1185">Reference proteome</keyword>
<proteinExistence type="predicted"/>
<name>A0ABU7ASI7_9TELE</name>
<sequence>MFDYMVKKYGPKSTECINEWVKKFYFPADGSFNLSILQKIEEAINKREVKLERQKRVYQKDLQALKKRKACLQCWKEEPEKRQRKKYSKLMAGSQDDSKNICGRQDNCSISAPILENSTEKSEASIHVHNPPPYSTFATSNTPVNSSSVSHSLYHDVRALATLAAVVDQDLDTGVFA</sequence>
<evidence type="ECO:0000256" key="1">
    <source>
        <dbReference type="SAM" id="Coils"/>
    </source>
</evidence>
<feature type="coiled-coil region" evidence="1">
    <location>
        <begin position="37"/>
        <end position="68"/>
    </location>
</feature>